<dbReference type="AlphaFoldDB" id="A0A915KDT6"/>
<dbReference type="WBParaSite" id="nRc.2.0.1.t36872-RA">
    <property type="protein sequence ID" value="nRc.2.0.1.t36872-RA"/>
    <property type="gene ID" value="nRc.2.0.1.g36872"/>
</dbReference>
<proteinExistence type="predicted"/>
<accession>A0A915KDT6</accession>
<evidence type="ECO:0000313" key="2">
    <source>
        <dbReference type="WBParaSite" id="nRc.2.0.1.t36872-RA"/>
    </source>
</evidence>
<sequence>MDDFSKFVNNVYQRFTVVDQFTNGLYFTCSINRCTISTITEAGKTAQTINKIHVIAILISYVNAKKQKNCEIGHCGKILEIHTINIRLGKCYPILILSYTKKEKKKGDRSECCLSMEPIPQKQTMLQHGTML</sequence>
<organism evidence="1 2">
    <name type="scientific">Romanomermis culicivorax</name>
    <name type="common">Nematode worm</name>
    <dbReference type="NCBI Taxonomy" id="13658"/>
    <lineage>
        <taxon>Eukaryota</taxon>
        <taxon>Metazoa</taxon>
        <taxon>Ecdysozoa</taxon>
        <taxon>Nematoda</taxon>
        <taxon>Enoplea</taxon>
        <taxon>Dorylaimia</taxon>
        <taxon>Mermithida</taxon>
        <taxon>Mermithoidea</taxon>
        <taxon>Mermithidae</taxon>
        <taxon>Romanomermis</taxon>
    </lineage>
</organism>
<name>A0A915KDT6_ROMCU</name>
<evidence type="ECO:0000313" key="1">
    <source>
        <dbReference type="Proteomes" id="UP000887565"/>
    </source>
</evidence>
<keyword evidence="1" id="KW-1185">Reference proteome</keyword>
<protein>
    <submittedName>
        <fullName evidence="2">Uncharacterized protein</fullName>
    </submittedName>
</protein>
<dbReference type="Proteomes" id="UP000887565">
    <property type="component" value="Unplaced"/>
</dbReference>
<reference evidence="2" key="1">
    <citation type="submission" date="2022-11" db="UniProtKB">
        <authorList>
            <consortium name="WormBaseParasite"/>
        </authorList>
    </citation>
    <scope>IDENTIFICATION</scope>
</reference>